<dbReference type="GO" id="GO:0016020">
    <property type="term" value="C:membrane"/>
    <property type="evidence" value="ECO:0007669"/>
    <property type="project" value="UniProtKB-SubCell"/>
</dbReference>
<evidence type="ECO:0000313" key="12">
    <source>
        <dbReference type="EMBL" id="HJB41298.1"/>
    </source>
</evidence>
<comment type="subcellular location">
    <subcellularLocation>
        <location evidence="2">Membrane</location>
    </subcellularLocation>
</comment>
<keyword evidence="5" id="KW-0808">Transferase</keyword>
<dbReference type="GO" id="GO:0005524">
    <property type="term" value="F:ATP binding"/>
    <property type="evidence" value="ECO:0007669"/>
    <property type="project" value="UniProtKB-KW"/>
</dbReference>
<dbReference type="InterPro" id="IPR003660">
    <property type="entry name" value="HAMP_dom"/>
</dbReference>
<dbReference type="PROSITE" id="PS50885">
    <property type="entry name" value="HAMP"/>
    <property type="match status" value="1"/>
</dbReference>
<dbReference type="PANTHER" id="PTHR42878:SF7">
    <property type="entry name" value="SENSOR HISTIDINE KINASE GLRK"/>
    <property type="match status" value="1"/>
</dbReference>
<keyword evidence="9" id="KW-0902">Two-component regulatory system</keyword>
<dbReference type="GO" id="GO:0007234">
    <property type="term" value="P:osmosensory signaling via phosphorelay pathway"/>
    <property type="evidence" value="ECO:0007669"/>
    <property type="project" value="TreeGrafter"/>
</dbReference>
<dbReference type="Gene3D" id="1.10.287.130">
    <property type="match status" value="1"/>
</dbReference>
<keyword evidence="8" id="KW-0067">ATP-binding</keyword>
<keyword evidence="4" id="KW-0597">Phosphoprotein</keyword>
<feature type="domain" description="HAMP" evidence="11">
    <location>
        <begin position="1"/>
        <end position="33"/>
    </location>
</feature>
<evidence type="ECO:0000256" key="7">
    <source>
        <dbReference type="ARBA" id="ARBA00022777"/>
    </source>
</evidence>
<dbReference type="EC" id="2.7.13.3" evidence="3"/>
<evidence type="ECO:0000256" key="9">
    <source>
        <dbReference type="ARBA" id="ARBA00023012"/>
    </source>
</evidence>
<dbReference type="PROSITE" id="PS50109">
    <property type="entry name" value="HIS_KIN"/>
    <property type="match status" value="1"/>
</dbReference>
<dbReference type="GO" id="GO:0000155">
    <property type="term" value="F:phosphorelay sensor kinase activity"/>
    <property type="evidence" value="ECO:0007669"/>
    <property type="project" value="InterPro"/>
</dbReference>
<dbReference type="InterPro" id="IPR005467">
    <property type="entry name" value="His_kinase_dom"/>
</dbReference>
<dbReference type="InterPro" id="IPR036097">
    <property type="entry name" value="HisK_dim/P_sf"/>
</dbReference>
<evidence type="ECO:0000313" key="13">
    <source>
        <dbReference type="Proteomes" id="UP000886803"/>
    </source>
</evidence>
<keyword evidence="7 12" id="KW-0418">Kinase</keyword>
<dbReference type="SUPFAM" id="SSF55874">
    <property type="entry name" value="ATPase domain of HSP90 chaperone/DNA topoisomerase II/histidine kinase"/>
    <property type="match status" value="1"/>
</dbReference>
<evidence type="ECO:0000256" key="8">
    <source>
        <dbReference type="ARBA" id="ARBA00022840"/>
    </source>
</evidence>
<dbReference type="InterPro" id="IPR050351">
    <property type="entry name" value="BphY/WalK/GraS-like"/>
</dbReference>
<evidence type="ECO:0000259" key="10">
    <source>
        <dbReference type="PROSITE" id="PS50109"/>
    </source>
</evidence>
<evidence type="ECO:0000256" key="4">
    <source>
        <dbReference type="ARBA" id="ARBA00022553"/>
    </source>
</evidence>
<dbReference type="PANTHER" id="PTHR42878">
    <property type="entry name" value="TWO-COMPONENT HISTIDINE KINASE"/>
    <property type="match status" value="1"/>
</dbReference>
<dbReference type="Pfam" id="PF02518">
    <property type="entry name" value="HATPase_c"/>
    <property type="match status" value="1"/>
</dbReference>
<feature type="non-terminal residue" evidence="12">
    <location>
        <position position="1"/>
    </location>
</feature>
<dbReference type="InterPro" id="IPR004358">
    <property type="entry name" value="Sig_transdc_His_kin-like_C"/>
</dbReference>
<dbReference type="InterPro" id="IPR003661">
    <property type="entry name" value="HisK_dim/P_dom"/>
</dbReference>
<evidence type="ECO:0000256" key="6">
    <source>
        <dbReference type="ARBA" id="ARBA00022741"/>
    </source>
</evidence>
<dbReference type="GO" id="GO:0030295">
    <property type="term" value="F:protein kinase activator activity"/>
    <property type="evidence" value="ECO:0007669"/>
    <property type="project" value="TreeGrafter"/>
</dbReference>
<comment type="caution">
    <text evidence="12">The sequence shown here is derived from an EMBL/GenBank/DDBJ whole genome shotgun (WGS) entry which is preliminary data.</text>
</comment>
<dbReference type="EMBL" id="DWYG01000024">
    <property type="protein sequence ID" value="HJB41298.1"/>
    <property type="molecule type" value="Genomic_DNA"/>
</dbReference>
<dbReference type="CDD" id="cd00082">
    <property type="entry name" value="HisKA"/>
    <property type="match status" value="1"/>
</dbReference>
<reference evidence="12" key="1">
    <citation type="journal article" date="2021" name="PeerJ">
        <title>Extensive microbial diversity within the chicken gut microbiome revealed by metagenomics and culture.</title>
        <authorList>
            <person name="Gilroy R."/>
            <person name="Ravi A."/>
            <person name="Getino M."/>
            <person name="Pursley I."/>
            <person name="Horton D.L."/>
            <person name="Alikhan N.F."/>
            <person name="Baker D."/>
            <person name="Gharbi K."/>
            <person name="Hall N."/>
            <person name="Watson M."/>
            <person name="Adriaenssens E.M."/>
            <person name="Foster-Nyarko E."/>
            <person name="Jarju S."/>
            <person name="Secka A."/>
            <person name="Antonio M."/>
            <person name="Oren A."/>
            <person name="Chaudhuri R.R."/>
            <person name="La Ragione R."/>
            <person name="Hildebrand F."/>
            <person name="Pallen M.J."/>
        </authorList>
    </citation>
    <scope>NUCLEOTIDE SEQUENCE</scope>
    <source>
        <strain evidence="12">ChiBcec8-13705</strain>
    </source>
</reference>
<dbReference type="GO" id="GO:0000156">
    <property type="term" value="F:phosphorelay response regulator activity"/>
    <property type="evidence" value="ECO:0007669"/>
    <property type="project" value="TreeGrafter"/>
</dbReference>
<dbReference type="SUPFAM" id="SSF47384">
    <property type="entry name" value="Homodimeric domain of signal transducing histidine kinase"/>
    <property type="match status" value="1"/>
</dbReference>
<dbReference type="Proteomes" id="UP000886803">
    <property type="component" value="Unassembled WGS sequence"/>
</dbReference>
<proteinExistence type="predicted"/>
<sequence>DYTAPAPTAGGPEFARLGAAFNAMTAAVRSRTEALAAENASRTRFVAAFTHELKTPMTAMLGYADLLRSGEPEPAARQLAADYIYHEAARLESLSRALLALLDVTEGPPPALEPAALAGVVAEAQRSLPGLPAQVEVDCPPEAWAQVNRPLLVDLVRNLLQNAAAARPADGVVRVAVTPQGAGWRLAVRDTGRGIPPEDLPHVTEAFYRVDKSRARQAGGSGLGLSLCAAIAEAHGAGLEIQSEPGVGTTVSLTLAGAEPRPAPQEVVVCPAPDSV</sequence>
<evidence type="ECO:0000256" key="1">
    <source>
        <dbReference type="ARBA" id="ARBA00000085"/>
    </source>
</evidence>
<dbReference type="Pfam" id="PF00512">
    <property type="entry name" value="HisKA"/>
    <property type="match status" value="1"/>
</dbReference>
<dbReference type="CDD" id="cd00075">
    <property type="entry name" value="HATPase"/>
    <property type="match status" value="1"/>
</dbReference>
<protein>
    <recommendedName>
        <fullName evidence="3">histidine kinase</fullName>
        <ecNumber evidence="3">2.7.13.3</ecNumber>
    </recommendedName>
</protein>
<keyword evidence="6" id="KW-0547">Nucleotide-binding</keyword>
<dbReference type="AlphaFoldDB" id="A0A9D2S242"/>
<dbReference type="InterPro" id="IPR003594">
    <property type="entry name" value="HATPase_dom"/>
</dbReference>
<dbReference type="InterPro" id="IPR036890">
    <property type="entry name" value="HATPase_C_sf"/>
</dbReference>
<accession>A0A9D2S242</accession>
<evidence type="ECO:0000259" key="11">
    <source>
        <dbReference type="PROSITE" id="PS50885"/>
    </source>
</evidence>
<comment type="catalytic activity">
    <reaction evidence="1">
        <text>ATP + protein L-histidine = ADP + protein N-phospho-L-histidine.</text>
        <dbReference type="EC" id="2.7.13.3"/>
    </reaction>
</comment>
<evidence type="ECO:0000256" key="5">
    <source>
        <dbReference type="ARBA" id="ARBA00022679"/>
    </source>
</evidence>
<dbReference type="SMART" id="SM00388">
    <property type="entry name" value="HisKA"/>
    <property type="match status" value="1"/>
</dbReference>
<evidence type="ECO:0000256" key="3">
    <source>
        <dbReference type="ARBA" id="ARBA00012438"/>
    </source>
</evidence>
<gene>
    <name evidence="12" type="ORF">H9945_02250</name>
</gene>
<evidence type="ECO:0000256" key="2">
    <source>
        <dbReference type="ARBA" id="ARBA00004370"/>
    </source>
</evidence>
<dbReference type="Gene3D" id="3.30.565.10">
    <property type="entry name" value="Histidine kinase-like ATPase, C-terminal domain"/>
    <property type="match status" value="1"/>
</dbReference>
<feature type="domain" description="Histidine kinase" evidence="10">
    <location>
        <begin position="48"/>
        <end position="259"/>
    </location>
</feature>
<reference evidence="12" key="2">
    <citation type="submission" date="2021-04" db="EMBL/GenBank/DDBJ databases">
        <authorList>
            <person name="Gilroy R."/>
        </authorList>
    </citation>
    <scope>NUCLEOTIDE SEQUENCE</scope>
    <source>
        <strain evidence="12">ChiBcec8-13705</strain>
    </source>
</reference>
<name>A0A9D2S242_9FIRM</name>
<dbReference type="PRINTS" id="PR00344">
    <property type="entry name" value="BCTRLSENSOR"/>
</dbReference>
<dbReference type="SMART" id="SM00387">
    <property type="entry name" value="HATPase_c"/>
    <property type="match status" value="1"/>
</dbReference>
<organism evidence="12 13">
    <name type="scientific">Candidatus Gemmiger avicola</name>
    <dbReference type="NCBI Taxonomy" id="2838605"/>
    <lineage>
        <taxon>Bacteria</taxon>
        <taxon>Bacillati</taxon>
        <taxon>Bacillota</taxon>
        <taxon>Clostridia</taxon>
        <taxon>Eubacteriales</taxon>
        <taxon>Gemmiger</taxon>
    </lineage>
</organism>